<name>A0A3N7E956_POPTR</name>
<dbReference type="AlphaFoldDB" id="A0A3N7E956"/>
<proteinExistence type="predicted"/>
<dbReference type="InParanoid" id="A0A3N7E956"/>
<gene>
    <name evidence="1" type="ORF">POPTR_001G115650</name>
</gene>
<evidence type="ECO:0000313" key="2">
    <source>
        <dbReference type="Proteomes" id="UP000006729"/>
    </source>
</evidence>
<keyword evidence="2" id="KW-1185">Reference proteome</keyword>
<sequence length="80" mass="9008">MLRIGKASFAVSHFLLPRLIATPRIIGHYSMCYCVDRILVTYDHAMEKLQSSIVQMAKNQLIPSVWTSSAVSDCKHAIFP</sequence>
<reference evidence="1 2" key="1">
    <citation type="journal article" date="2006" name="Science">
        <title>The genome of black cottonwood, Populus trichocarpa (Torr. &amp; Gray).</title>
        <authorList>
            <person name="Tuskan G.A."/>
            <person name="Difazio S."/>
            <person name="Jansson S."/>
            <person name="Bohlmann J."/>
            <person name="Grigoriev I."/>
            <person name="Hellsten U."/>
            <person name="Putnam N."/>
            <person name="Ralph S."/>
            <person name="Rombauts S."/>
            <person name="Salamov A."/>
            <person name="Schein J."/>
            <person name="Sterck L."/>
            <person name="Aerts A."/>
            <person name="Bhalerao R.R."/>
            <person name="Bhalerao R.P."/>
            <person name="Blaudez D."/>
            <person name="Boerjan W."/>
            <person name="Brun A."/>
            <person name="Brunner A."/>
            <person name="Busov V."/>
            <person name="Campbell M."/>
            <person name="Carlson J."/>
            <person name="Chalot M."/>
            <person name="Chapman J."/>
            <person name="Chen G.L."/>
            <person name="Cooper D."/>
            <person name="Coutinho P.M."/>
            <person name="Couturier J."/>
            <person name="Covert S."/>
            <person name="Cronk Q."/>
            <person name="Cunningham R."/>
            <person name="Davis J."/>
            <person name="Degroeve S."/>
            <person name="Dejardin A."/>
            <person name="Depamphilis C."/>
            <person name="Detter J."/>
            <person name="Dirks B."/>
            <person name="Dubchak I."/>
            <person name="Duplessis S."/>
            <person name="Ehlting J."/>
            <person name="Ellis B."/>
            <person name="Gendler K."/>
            <person name="Goodstein D."/>
            <person name="Gribskov M."/>
            <person name="Grimwood J."/>
            <person name="Groover A."/>
            <person name="Gunter L."/>
            <person name="Hamberger B."/>
            <person name="Heinze B."/>
            <person name="Helariutta Y."/>
            <person name="Henrissat B."/>
            <person name="Holligan D."/>
            <person name="Holt R."/>
            <person name="Huang W."/>
            <person name="Islam-Faridi N."/>
            <person name="Jones S."/>
            <person name="Jones-Rhoades M."/>
            <person name="Jorgensen R."/>
            <person name="Joshi C."/>
            <person name="Kangasjarvi J."/>
            <person name="Karlsson J."/>
            <person name="Kelleher C."/>
            <person name="Kirkpatrick R."/>
            <person name="Kirst M."/>
            <person name="Kohler A."/>
            <person name="Kalluri U."/>
            <person name="Larimer F."/>
            <person name="Leebens-Mack J."/>
            <person name="Leple J.C."/>
            <person name="Locascio P."/>
            <person name="Lou Y."/>
            <person name="Lucas S."/>
            <person name="Martin F."/>
            <person name="Montanini B."/>
            <person name="Napoli C."/>
            <person name="Nelson D.R."/>
            <person name="Nelson C."/>
            <person name="Nieminen K."/>
            <person name="Nilsson O."/>
            <person name="Pereda V."/>
            <person name="Peter G."/>
            <person name="Philippe R."/>
            <person name="Pilate G."/>
            <person name="Poliakov A."/>
            <person name="Razumovskaya J."/>
            <person name="Richardson P."/>
            <person name="Rinaldi C."/>
            <person name="Ritland K."/>
            <person name="Rouze P."/>
            <person name="Ryaboy D."/>
            <person name="Schmutz J."/>
            <person name="Schrader J."/>
            <person name="Segerman B."/>
            <person name="Shin H."/>
            <person name="Siddiqui A."/>
            <person name="Sterky F."/>
            <person name="Terry A."/>
            <person name="Tsai C.J."/>
            <person name="Uberbacher E."/>
            <person name="Unneberg P."/>
            <person name="Vahala J."/>
            <person name="Wall K."/>
            <person name="Wessler S."/>
            <person name="Yang G."/>
            <person name="Yin T."/>
            <person name="Douglas C."/>
            <person name="Marra M."/>
            <person name="Sandberg G."/>
            <person name="Van de Peer Y."/>
            <person name="Rokhsar D."/>
        </authorList>
    </citation>
    <scope>NUCLEOTIDE SEQUENCE [LARGE SCALE GENOMIC DNA]</scope>
    <source>
        <strain evidence="2">cv. Nisqually</strain>
    </source>
</reference>
<accession>A0A3N7E956</accession>
<dbReference type="Proteomes" id="UP000006729">
    <property type="component" value="Chromosome 1"/>
</dbReference>
<evidence type="ECO:0000313" key="1">
    <source>
        <dbReference type="EMBL" id="RQO84763.1"/>
    </source>
</evidence>
<protein>
    <submittedName>
        <fullName evidence="1">Uncharacterized protein</fullName>
    </submittedName>
</protein>
<organism evidence="1 2">
    <name type="scientific">Populus trichocarpa</name>
    <name type="common">Western balsam poplar</name>
    <name type="synonym">Populus balsamifera subsp. trichocarpa</name>
    <dbReference type="NCBI Taxonomy" id="3694"/>
    <lineage>
        <taxon>Eukaryota</taxon>
        <taxon>Viridiplantae</taxon>
        <taxon>Streptophyta</taxon>
        <taxon>Embryophyta</taxon>
        <taxon>Tracheophyta</taxon>
        <taxon>Spermatophyta</taxon>
        <taxon>Magnoliopsida</taxon>
        <taxon>eudicotyledons</taxon>
        <taxon>Gunneridae</taxon>
        <taxon>Pentapetalae</taxon>
        <taxon>rosids</taxon>
        <taxon>fabids</taxon>
        <taxon>Malpighiales</taxon>
        <taxon>Salicaceae</taxon>
        <taxon>Saliceae</taxon>
        <taxon>Populus</taxon>
    </lineage>
</organism>
<dbReference type="EMBL" id="CM009290">
    <property type="protein sequence ID" value="RQO84763.1"/>
    <property type="molecule type" value="Genomic_DNA"/>
</dbReference>